<feature type="domain" description="Uracil-DNA glycosylase-like" evidence="5">
    <location>
        <begin position="115"/>
        <end position="321"/>
    </location>
</feature>
<dbReference type="GO" id="GO:0006285">
    <property type="term" value="P:base-excision repair, AP site formation"/>
    <property type="evidence" value="ECO:0007669"/>
    <property type="project" value="InterPro"/>
</dbReference>
<organism evidence="6 7">
    <name type="scientific">Candida metapsilosis</name>
    <dbReference type="NCBI Taxonomy" id="273372"/>
    <lineage>
        <taxon>Eukaryota</taxon>
        <taxon>Fungi</taxon>
        <taxon>Dikarya</taxon>
        <taxon>Ascomycota</taxon>
        <taxon>Saccharomycotina</taxon>
        <taxon>Pichiomycetes</taxon>
        <taxon>Debaryomycetaceae</taxon>
        <taxon>Candida/Lodderomyces clade</taxon>
        <taxon>Candida</taxon>
    </lineage>
</organism>
<dbReference type="RefSeq" id="XP_067549412.1">
    <property type="nucleotide sequence ID" value="XM_067691003.1"/>
</dbReference>
<comment type="caution">
    <text evidence="6">The sequence shown here is derived from an EMBL/GenBank/DDBJ whole genome shotgun (WGS) entry which is preliminary data.</text>
</comment>
<dbReference type="GeneID" id="93650806"/>
<name>A0A8H7ZHW3_9ASCO</name>
<dbReference type="Proteomes" id="UP000669133">
    <property type="component" value="Unassembled WGS sequence"/>
</dbReference>
<keyword evidence="7" id="KW-1185">Reference proteome</keyword>
<dbReference type="AlphaFoldDB" id="A0A8H7ZHW3"/>
<evidence type="ECO:0000259" key="5">
    <source>
        <dbReference type="Pfam" id="PF03167"/>
    </source>
</evidence>
<dbReference type="InterPro" id="IPR005122">
    <property type="entry name" value="Uracil-DNA_glycosylase-like"/>
</dbReference>
<dbReference type="PANTHER" id="PTHR12159:SF9">
    <property type="entry name" value="G_T MISMATCH-SPECIFIC THYMINE DNA GLYCOSYLASE"/>
    <property type="match status" value="1"/>
</dbReference>
<dbReference type="InterPro" id="IPR015637">
    <property type="entry name" value="MUG/TDG"/>
</dbReference>
<evidence type="ECO:0000256" key="2">
    <source>
        <dbReference type="ARBA" id="ARBA00022801"/>
    </source>
</evidence>
<gene>
    <name evidence="6" type="ORF">I9W82_002177</name>
</gene>
<evidence type="ECO:0000256" key="4">
    <source>
        <dbReference type="SAM" id="MobiDB-lite"/>
    </source>
</evidence>
<evidence type="ECO:0000256" key="3">
    <source>
        <dbReference type="ARBA" id="ARBA00023204"/>
    </source>
</evidence>
<reference evidence="6 7" key="1">
    <citation type="submission" date="2020-12" db="EMBL/GenBank/DDBJ databases">
        <title>Effect of drift, selection, and recombination on the evolution of hybrid genomes in Candida yeast pathogens.</title>
        <authorList>
            <person name="Mixao V."/>
            <person name="Ksiezopolska E."/>
            <person name="Saus E."/>
            <person name="Boekhout T."/>
            <person name="Gacser A."/>
            <person name="Gabaldon T."/>
        </authorList>
    </citation>
    <scope>NUCLEOTIDE SEQUENCE [LARGE SCALE GENOMIC DNA]</scope>
    <source>
        <strain evidence="6 7">BP57</strain>
    </source>
</reference>
<dbReference type="PANTHER" id="PTHR12159">
    <property type="entry name" value="G/T AND G/U MISMATCH-SPECIFIC DNA GLYCOSYLASE"/>
    <property type="match status" value="1"/>
</dbReference>
<keyword evidence="1" id="KW-0227">DNA damage</keyword>
<proteinExistence type="predicted"/>
<dbReference type="GO" id="GO:0004844">
    <property type="term" value="F:uracil DNA N-glycosylase activity"/>
    <property type="evidence" value="ECO:0007669"/>
    <property type="project" value="TreeGrafter"/>
</dbReference>
<dbReference type="CDD" id="cd10028">
    <property type="entry name" value="UDG-F2_TDG_MUG"/>
    <property type="match status" value="1"/>
</dbReference>
<dbReference type="OrthoDB" id="565731at2759"/>
<dbReference type="SUPFAM" id="SSF52141">
    <property type="entry name" value="Uracil-DNA glycosylase-like"/>
    <property type="match status" value="1"/>
</dbReference>
<keyword evidence="2" id="KW-0378">Hydrolase</keyword>
<dbReference type="EMBL" id="JAEOAQ010000002">
    <property type="protein sequence ID" value="KAG5420296.1"/>
    <property type="molecule type" value="Genomic_DNA"/>
</dbReference>
<protein>
    <submittedName>
        <fullName evidence="6">Thp1</fullName>
    </submittedName>
</protein>
<dbReference type="InterPro" id="IPR036895">
    <property type="entry name" value="Uracil-DNA_glycosylase-like_sf"/>
</dbReference>
<dbReference type="Pfam" id="PF03167">
    <property type="entry name" value="UDG"/>
    <property type="match status" value="1"/>
</dbReference>
<feature type="compositionally biased region" description="Basic residues" evidence="4">
    <location>
        <begin position="80"/>
        <end position="97"/>
    </location>
</feature>
<feature type="region of interest" description="Disordered" evidence="4">
    <location>
        <begin position="68"/>
        <end position="108"/>
    </location>
</feature>
<sequence>MVRFLRYTQNKWIPTLDPPSDTSGKRDQTVYLKISTTKPFATETVFRDDMSQELKKIIQSFKHENDDSHQDILIKSSNKVSKRSSPTRKKSSVKTKSKTTVTDTSKLPDLRPSLSTNLRVLFIGFNPGVQSSIQQHHYAHHSNLFWKLFNQSNLLEKVVTKNEGVNNKYHDDQHLNNLLQNGCTAKDDFELIKYSIGFTDLALRCTATAAELTSEEKLNNIPRLLQEINSSHPRDIVFIGKGIWEVIVRYYSFKLQLKFKLNKDNFNWGKIVIGTDTEYNTIIEQLFSQIPQETSIYVFPSTSGLVASMSFQEKLHLWENLADNI</sequence>
<evidence type="ECO:0000313" key="7">
    <source>
        <dbReference type="Proteomes" id="UP000669133"/>
    </source>
</evidence>
<evidence type="ECO:0000256" key="1">
    <source>
        <dbReference type="ARBA" id="ARBA00022763"/>
    </source>
</evidence>
<dbReference type="GO" id="GO:0008263">
    <property type="term" value="F:pyrimidine-specific mismatch base pair DNA N-glycosylase activity"/>
    <property type="evidence" value="ECO:0007669"/>
    <property type="project" value="TreeGrafter"/>
</dbReference>
<dbReference type="Gene3D" id="3.40.470.10">
    <property type="entry name" value="Uracil-DNA glycosylase-like domain"/>
    <property type="match status" value="1"/>
</dbReference>
<accession>A0A8H7ZHW3</accession>
<keyword evidence="3" id="KW-0234">DNA repair</keyword>
<evidence type="ECO:0000313" key="6">
    <source>
        <dbReference type="EMBL" id="KAG5420296.1"/>
    </source>
</evidence>